<dbReference type="InterPro" id="IPR002867">
    <property type="entry name" value="IBR_dom"/>
</dbReference>
<keyword evidence="7 11" id="KW-0863">Zinc-finger</keyword>
<evidence type="ECO:0000256" key="3">
    <source>
        <dbReference type="ARBA" id="ARBA00012251"/>
    </source>
</evidence>
<dbReference type="GO" id="GO:0008270">
    <property type="term" value="F:zinc ion binding"/>
    <property type="evidence" value="ECO:0007669"/>
    <property type="project" value="UniProtKB-KW"/>
</dbReference>
<feature type="domain" description="RING-type" evidence="13">
    <location>
        <begin position="305"/>
        <end position="353"/>
    </location>
</feature>
<organism evidence="15 16">
    <name type="scientific">Chrysophaeum taylorii</name>
    <dbReference type="NCBI Taxonomy" id="2483200"/>
    <lineage>
        <taxon>Eukaryota</taxon>
        <taxon>Sar</taxon>
        <taxon>Stramenopiles</taxon>
        <taxon>Ochrophyta</taxon>
        <taxon>Pelagophyceae</taxon>
        <taxon>Pelagomonadales</taxon>
        <taxon>Pelagomonadaceae</taxon>
        <taxon>Chrysophaeum</taxon>
    </lineage>
</organism>
<dbReference type="SMART" id="SM00647">
    <property type="entry name" value="IBR"/>
    <property type="match status" value="2"/>
</dbReference>
<feature type="compositionally biased region" description="Basic and acidic residues" evidence="12">
    <location>
        <begin position="749"/>
        <end position="772"/>
    </location>
</feature>
<feature type="region of interest" description="Disordered" evidence="12">
    <location>
        <begin position="120"/>
        <end position="142"/>
    </location>
</feature>
<dbReference type="Gene3D" id="3.30.40.10">
    <property type="entry name" value="Zinc/RING finger domain, C3HC4 (zinc finger)"/>
    <property type="match status" value="1"/>
</dbReference>
<dbReference type="EMBL" id="JAQMWT010000195">
    <property type="protein sequence ID" value="KAJ8607806.1"/>
    <property type="molecule type" value="Genomic_DNA"/>
</dbReference>
<feature type="region of interest" description="Disordered" evidence="12">
    <location>
        <begin position="749"/>
        <end position="783"/>
    </location>
</feature>
<evidence type="ECO:0000256" key="10">
    <source>
        <dbReference type="ARBA" id="ARBA00044508"/>
    </source>
</evidence>
<dbReference type="CDD" id="cd20335">
    <property type="entry name" value="BRcat_RBR"/>
    <property type="match status" value="1"/>
</dbReference>
<comment type="similarity">
    <text evidence="10">Belongs to the RBR family. RNF14 subfamily.</text>
</comment>
<dbReference type="SUPFAM" id="SSF57850">
    <property type="entry name" value="RING/U-box"/>
    <property type="match status" value="2"/>
</dbReference>
<proteinExistence type="inferred from homology"/>
<evidence type="ECO:0000256" key="5">
    <source>
        <dbReference type="ARBA" id="ARBA00022723"/>
    </source>
</evidence>
<dbReference type="InterPro" id="IPR047548">
    <property type="entry name" value="Rcat_RBR_RNF14"/>
</dbReference>
<dbReference type="GO" id="GO:0061630">
    <property type="term" value="F:ubiquitin protein ligase activity"/>
    <property type="evidence" value="ECO:0007669"/>
    <property type="project" value="UniProtKB-EC"/>
</dbReference>
<feature type="domain" description="RING-type" evidence="14">
    <location>
        <begin position="301"/>
        <end position="510"/>
    </location>
</feature>
<dbReference type="Pfam" id="PF22191">
    <property type="entry name" value="IBR_1"/>
    <property type="match status" value="1"/>
</dbReference>
<protein>
    <recommendedName>
        <fullName evidence="3">RBR-type E3 ubiquitin transferase</fullName>
        <ecNumber evidence="3">2.3.2.31</ecNumber>
    </recommendedName>
</protein>
<dbReference type="PROSITE" id="PS51873">
    <property type="entry name" value="TRIAD"/>
    <property type="match status" value="1"/>
</dbReference>
<evidence type="ECO:0000256" key="7">
    <source>
        <dbReference type="ARBA" id="ARBA00022771"/>
    </source>
</evidence>
<name>A0AAD7UI73_9STRA</name>
<gene>
    <name evidence="15" type="ORF">CTAYLR_009889</name>
</gene>
<keyword evidence="9" id="KW-0862">Zinc</keyword>
<sequence length="783" mass="85553">MPGYRIRARRDDSGGRYMAVLGTMHGQACARIGVREHIHFGGLDDDADDDYEDWDESCGSACSRVPLTLGDVMVPKPSKKAGRVKDVAEVSVEEVSTSRDPPPKKKTRRMVGRELLLPRPPIERRRSEPFEPPSPLARSASAPPAFAPRVVLSELAAVAKVADRVEVGPDAWYSMTVENGRTAFVVVARVARGAGRATAGLRVRPLVGASPEDAMDLEAELAAVDATPAEALATARRLIEASRFMVAASTLHPAPHPLAKAMRTAFRVARVRHDSLTPFQLWRESSKEENTTGGLLCATTSNGPCAICLEDGDRVEDGLALSCGHRCCSACWHAYLTSEARNGSADVRCPGARCAVRVNLCTAASLAGEGPGAADAVWRIAKWRRESFADPTARWCPTCDRLLVGPASHLCGGCGALRCGSCGADTHLGTPCAAFRKFEESRGLLDDEEASALYLRRNTRPCPKCAASIEKNGGCLHMRCWRCKHSFCWACGRPTDGPGTCGPYRCYATGVAGLRLTDSAGGAWARHESDDPSQRSWAGIPSDLLAREADALAAQRSAVFHKARASNREPAIAAAHWTLYLLYLRRWAELARCEGCTKTDERRATAYNLLPHATTLEAQLLALEPFLAAKTADSRPAISRRSHTREQHSVPELDLLVAQRALDAAVAKFARAENPEVLESFARPTVVAALKALIHRVGLDKEQACPRRQRTKPRRTTIISHQVTSPVRRPNPGPWQRGFVRVHDNALHDDDVDYNHGRQRDYNLGRQRDYTRTKHPRRAAYPL</sequence>
<dbReference type="AlphaFoldDB" id="A0AAD7UI73"/>
<evidence type="ECO:0000259" key="13">
    <source>
        <dbReference type="PROSITE" id="PS50089"/>
    </source>
</evidence>
<dbReference type="Proteomes" id="UP001230188">
    <property type="component" value="Unassembled WGS sequence"/>
</dbReference>
<keyword evidence="6" id="KW-0677">Repeat</keyword>
<evidence type="ECO:0000313" key="16">
    <source>
        <dbReference type="Proteomes" id="UP001230188"/>
    </source>
</evidence>
<dbReference type="InterPro" id="IPR001841">
    <property type="entry name" value="Znf_RING"/>
</dbReference>
<keyword evidence="4" id="KW-0808">Transferase</keyword>
<dbReference type="PANTHER" id="PTHR11685">
    <property type="entry name" value="RBR FAMILY RING FINGER AND IBR DOMAIN-CONTAINING"/>
    <property type="match status" value="1"/>
</dbReference>
<dbReference type="InterPro" id="IPR013083">
    <property type="entry name" value="Znf_RING/FYVE/PHD"/>
</dbReference>
<evidence type="ECO:0000256" key="4">
    <source>
        <dbReference type="ARBA" id="ARBA00022679"/>
    </source>
</evidence>
<dbReference type="Gene3D" id="1.20.120.1750">
    <property type="match status" value="1"/>
</dbReference>
<evidence type="ECO:0000256" key="1">
    <source>
        <dbReference type="ARBA" id="ARBA00001798"/>
    </source>
</evidence>
<evidence type="ECO:0000256" key="6">
    <source>
        <dbReference type="ARBA" id="ARBA00022737"/>
    </source>
</evidence>
<comment type="caution">
    <text evidence="15">The sequence shown here is derived from an EMBL/GenBank/DDBJ whole genome shotgun (WGS) entry which is preliminary data.</text>
</comment>
<reference evidence="15" key="1">
    <citation type="submission" date="2023-01" db="EMBL/GenBank/DDBJ databases">
        <title>Metagenome sequencing of chrysophaentin producing Chrysophaeum taylorii.</title>
        <authorList>
            <person name="Davison J."/>
            <person name="Bewley C."/>
        </authorList>
    </citation>
    <scope>NUCLEOTIDE SEQUENCE</scope>
    <source>
        <strain evidence="15">NIES-1699</strain>
    </source>
</reference>
<keyword evidence="16" id="KW-1185">Reference proteome</keyword>
<dbReference type="PROSITE" id="PS50089">
    <property type="entry name" value="ZF_RING_2"/>
    <property type="match status" value="1"/>
</dbReference>
<evidence type="ECO:0000256" key="11">
    <source>
        <dbReference type="PROSITE-ProRule" id="PRU00175"/>
    </source>
</evidence>
<evidence type="ECO:0000256" key="12">
    <source>
        <dbReference type="SAM" id="MobiDB-lite"/>
    </source>
</evidence>
<dbReference type="GO" id="GO:0016567">
    <property type="term" value="P:protein ubiquitination"/>
    <property type="evidence" value="ECO:0007669"/>
    <property type="project" value="InterPro"/>
</dbReference>
<keyword evidence="8" id="KW-0833">Ubl conjugation pathway</keyword>
<comment type="pathway">
    <text evidence="2">Protein modification; protein ubiquitination.</text>
</comment>
<evidence type="ECO:0000313" key="15">
    <source>
        <dbReference type="EMBL" id="KAJ8607806.1"/>
    </source>
</evidence>
<evidence type="ECO:0000256" key="2">
    <source>
        <dbReference type="ARBA" id="ARBA00004906"/>
    </source>
</evidence>
<dbReference type="CDD" id="cd20354">
    <property type="entry name" value="Rcat_RBR_RNF14"/>
    <property type="match status" value="1"/>
</dbReference>
<evidence type="ECO:0000259" key="14">
    <source>
        <dbReference type="PROSITE" id="PS51873"/>
    </source>
</evidence>
<comment type="catalytic activity">
    <reaction evidence="1">
        <text>[E2 ubiquitin-conjugating enzyme]-S-ubiquitinyl-L-cysteine + [acceptor protein]-L-lysine = [E2 ubiquitin-conjugating enzyme]-L-cysteine + [acceptor protein]-N(6)-ubiquitinyl-L-lysine.</text>
        <dbReference type="EC" id="2.3.2.31"/>
    </reaction>
</comment>
<accession>A0AAD7UI73</accession>
<evidence type="ECO:0000256" key="9">
    <source>
        <dbReference type="ARBA" id="ARBA00022833"/>
    </source>
</evidence>
<feature type="compositionally biased region" description="Basic residues" evidence="12">
    <location>
        <begin position="773"/>
        <end position="783"/>
    </location>
</feature>
<dbReference type="InterPro" id="IPR044066">
    <property type="entry name" value="TRIAD_supradom"/>
</dbReference>
<dbReference type="EC" id="2.3.2.31" evidence="3"/>
<evidence type="ECO:0000256" key="8">
    <source>
        <dbReference type="ARBA" id="ARBA00022786"/>
    </source>
</evidence>
<keyword evidence="5" id="KW-0479">Metal-binding</keyword>
<dbReference type="InterPro" id="IPR031127">
    <property type="entry name" value="E3_UB_ligase_RBR"/>
</dbReference>